<evidence type="ECO:0000313" key="9">
    <source>
        <dbReference type="EMBL" id="KKC28530.1"/>
    </source>
</evidence>
<evidence type="ECO:0000313" key="10">
    <source>
        <dbReference type="Proteomes" id="UP000010146"/>
    </source>
</evidence>
<evidence type="ECO:0000256" key="3">
    <source>
        <dbReference type="ARBA" id="ARBA00022692"/>
    </source>
</evidence>
<sequence>MLKYIYRNFIYRRNRLIVMLLGAAILASGLSYLVGISHDSRITVQEELEKRWKSSYDILVLPKDKSFPLENLNIMESNQISNFSGGISIKDWEEIKKIEGIEVAAPVSIIGWKPIWLSFTSFDFEDPGIYRVILKTKTTDGLKNYRSTFVYYLMQPSSLETVKSLYPLLPDELDKFKEKYGINFPLKSVLKAYDISFPNVDFYKQVFLIGAIDPEEEAKLVGLDKSVIKGRYFSSGDVPKIKETQSGIKEVKVPVLVMNWPFTDIFFEQQIEKLKIPKIDDTELLDILKENGGKKYLDKIPSEKTVFNIKLNPEEIHEMLKEQLLQGTQGQELVPAGNYYFLPTRVTYSQIESPYKDRWPIALEAKPEEVKIDEKDEWVNLYLSGVPSFRPLKVVSGKEVYLKPIGFYDVQKLKISKDPLSELPMEQYRPAQAQVVLDDNKAPKNPVVTLKPTGSPLEIITSPPTILTTIESAEAIIGDKPISAIRIKIKGAEHLSLEAQKKAEEIAREITFRTGHKAYITLGSSPRNILIHARDIGYLQELWIQLGAAMTIVRESTVAFWVFILILVIEALLFVLATSIVSILSRMEEFAILSAVGWRNSHIRGLIVKEGIFIGTIVGIIASILTIIGGDILNKPVEISRLLSIFFISLFAYVSGTGLSAFIQKEENLTSILKSGEVQKQRVSRYSQNPIFNLILSNVFNRPWRALLSISSASVPVFLLSILFYIKVHFESVLNLTLLGEYISLKIEPQHYLIGIISAILAFVTISDLISLNILDRKFELSLLLALGWRKSWVRNLVIAEGAIYGFIAGMLGLIGANGLLLLIYKGVNLDVKLAFLVIIISTVIGGLSALVPFEIKIKQGRIVLN</sequence>
<keyword evidence="5 7" id="KW-0472">Membrane</keyword>
<feature type="domain" description="ABC3 transporter permease C-terminal" evidence="8">
    <location>
        <begin position="562"/>
        <end position="655"/>
    </location>
</feature>
<feature type="domain" description="ABC3 transporter permease C-terminal" evidence="8">
    <location>
        <begin position="753"/>
        <end position="851"/>
    </location>
</feature>
<feature type="transmembrane region" description="Helical" evidence="7">
    <location>
        <begin position="606"/>
        <end position="630"/>
    </location>
</feature>
<feature type="transmembrane region" description="Helical" evidence="7">
    <location>
        <begin position="752"/>
        <end position="775"/>
    </location>
</feature>
<dbReference type="InterPro" id="IPR050250">
    <property type="entry name" value="Macrolide_Exporter_MacB"/>
</dbReference>
<name>B7R7Q7_9THEO</name>
<evidence type="ECO:0000256" key="7">
    <source>
        <dbReference type="SAM" id="Phobius"/>
    </source>
</evidence>
<dbReference type="GO" id="GO:0022857">
    <property type="term" value="F:transmembrane transporter activity"/>
    <property type="evidence" value="ECO:0007669"/>
    <property type="project" value="TreeGrafter"/>
</dbReference>
<comment type="similarity">
    <text evidence="6">Belongs to the ABC-4 integral membrane protein family.</text>
</comment>
<keyword evidence="4 7" id="KW-1133">Transmembrane helix</keyword>
<evidence type="ECO:0000256" key="2">
    <source>
        <dbReference type="ARBA" id="ARBA00022475"/>
    </source>
</evidence>
<reference evidence="9 10" key="2">
    <citation type="journal article" date="2015" name="BMC Genomics">
        <title>Analysis of three genomes within the thermophilic bacterial species Caldanaerobacter subterraneus with a focus on carbon monoxide dehydrogenase evolution and hydrolase diversity.</title>
        <authorList>
            <person name="Sant'Anna F.H."/>
            <person name="Lebedinsky A.V."/>
            <person name="Sokolova T.G."/>
            <person name="Robb F.T."/>
            <person name="Gonzalez J.M."/>
        </authorList>
    </citation>
    <scope>NUCLEOTIDE SEQUENCE [LARGE SCALE GENOMIC DNA]</scope>
    <source>
        <strain evidence="9 10">DSM 12653</strain>
    </source>
</reference>
<dbReference type="EMBL" id="ABXP02000125">
    <property type="protein sequence ID" value="KKC28530.1"/>
    <property type="molecule type" value="Genomic_DNA"/>
</dbReference>
<evidence type="ECO:0000256" key="5">
    <source>
        <dbReference type="ARBA" id="ARBA00023136"/>
    </source>
</evidence>
<gene>
    <name evidence="9" type="ORF">CDSM653_02448</name>
</gene>
<comment type="caution">
    <text evidence="9">The sequence shown here is derived from an EMBL/GenBank/DDBJ whole genome shotgun (WGS) entry which is preliminary data.</text>
</comment>
<dbReference type="PANTHER" id="PTHR30572:SF4">
    <property type="entry name" value="ABC TRANSPORTER PERMEASE YTRF"/>
    <property type="match status" value="1"/>
</dbReference>
<proteinExistence type="inferred from homology"/>
<dbReference type="PANTHER" id="PTHR30572">
    <property type="entry name" value="MEMBRANE COMPONENT OF TRANSPORTER-RELATED"/>
    <property type="match status" value="1"/>
</dbReference>
<dbReference type="GO" id="GO:0005886">
    <property type="term" value="C:plasma membrane"/>
    <property type="evidence" value="ECO:0007669"/>
    <property type="project" value="UniProtKB-SubCell"/>
</dbReference>
<feature type="transmembrane region" description="Helical" evidence="7">
    <location>
        <begin position="796"/>
        <end position="822"/>
    </location>
</feature>
<comment type="subcellular location">
    <subcellularLocation>
        <location evidence="1">Cell membrane</location>
        <topology evidence="1">Multi-pass membrane protein</topology>
    </subcellularLocation>
</comment>
<evidence type="ECO:0000256" key="6">
    <source>
        <dbReference type="ARBA" id="ARBA00038076"/>
    </source>
</evidence>
<reference evidence="10" key="3">
    <citation type="submission" date="2015-02" db="EMBL/GenBank/DDBJ databases">
        <title>Genome analysis of three genomes within the thermophilic hydrogenogenic bacterial species Caldanaerobacter subterraneus.</title>
        <authorList>
            <person name="Sant'Anna F.H."/>
            <person name="Lebedinsky A."/>
            <person name="Sokolova T."/>
            <person name="Robb F.T."/>
            <person name="Gonzalez J.M."/>
        </authorList>
    </citation>
    <scope>NUCLEOTIDE SEQUENCE [LARGE SCALE GENOMIC DNA]</scope>
    <source>
        <strain evidence="10">DSM 12653</strain>
    </source>
</reference>
<keyword evidence="2" id="KW-1003">Cell membrane</keyword>
<protein>
    <submittedName>
        <fullName evidence="9">ABC-type transport system, involved in lipoprotein release, permease component</fullName>
    </submittedName>
</protein>
<evidence type="ECO:0000256" key="1">
    <source>
        <dbReference type="ARBA" id="ARBA00004651"/>
    </source>
</evidence>
<feature type="transmembrane region" description="Helical" evidence="7">
    <location>
        <begin position="834"/>
        <end position="854"/>
    </location>
</feature>
<feature type="transmembrane region" description="Helical" evidence="7">
    <location>
        <begin position="642"/>
        <end position="663"/>
    </location>
</feature>
<feature type="transmembrane region" description="Helical" evidence="7">
    <location>
        <begin position="706"/>
        <end position="726"/>
    </location>
</feature>
<organism evidence="9 10">
    <name type="scientific">Caldanaerobacter subterraneus subsp. pacificus DSM 12653</name>
    <dbReference type="NCBI Taxonomy" id="391606"/>
    <lineage>
        <taxon>Bacteria</taxon>
        <taxon>Bacillati</taxon>
        <taxon>Bacillota</taxon>
        <taxon>Clostridia</taxon>
        <taxon>Thermoanaerobacterales</taxon>
        <taxon>Thermoanaerobacteraceae</taxon>
        <taxon>Caldanaerobacter</taxon>
    </lineage>
</organism>
<evidence type="ECO:0000259" key="8">
    <source>
        <dbReference type="Pfam" id="PF02687"/>
    </source>
</evidence>
<dbReference type="Proteomes" id="UP000010146">
    <property type="component" value="Unassembled WGS sequence"/>
</dbReference>
<dbReference type="AlphaFoldDB" id="B7R7Q7"/>
<feature type="transmembrane region" description="Helical" evidence="7">
    <location>
        <begin position="558"/>
        <end position="585"/>
    </location>
</feature>
<dbReference type="InterPro" id="IPR003838">
    <property type="entry name" value="ABC3_permease_C"/>
</dbReference>
<evidence type="ECO:0000256" key="4">
    <source>
        <dbReference type="ARBA" id="ARBA00022989"/>
    </source>
</evidence>
<dbReference type="Pfam" id="PF02687">
    <property type="entry name" value="FtsX"/>
    <property type="match status" value="2"/>
</dbReference>
<keyword evidence="9" id="KW-0449">Lipoprotein</keyword>
<reference evidence="9 10" key="1">
    <citation type="submission" date="2008-07" db="EMBL/GenBank/DDBJ databases">
        <authorList>
            <person name="Gonzalez J."/>
            <person name="Sokolova T."/>
            <person name="Ferriera S."/>
            <person name="Johnson J."/>
            <person name="Kravitz S."/>
            <person name="Beeson K."/>
            <person name="Sutton G."/>
            <person name="Rogers Y.-H."/>
            <person name="Friedman R."/>
            <person name="Frazier M."/>
            <person name="Venter J.C."/>
        </authorList>
    </citation>
    <scope>NUCLEOTIDE SEQUENCE [LARGE SCALE GENOMIC DNA]</scope>
    <source>
        <strain evidence="9 10">DSM 12653</strain>
    </source>
</reference>
<dbReference type="RefSeq" id="WP_009610290.1">
    <property type="nucleotide sequence ID" value="NZ_ABXP02000125.1"/>
</dbReference>
<accession>B7R7Q7</accession>
<keyword evidence="3 7" id="KW-0812">Transmembrane</keyword>